<organism evidence="2 3">
    <name type="scientific">Sulfidibacter corallicola</name>
    <dbReference type="NCBI Taxonomy" id="2818388"/>
    <lineage>
        <taxon>Bacteria</taxon>
        <taxon>Pseudomonadati</taxon>
        <taxon>Acidobacteriota</taxon>
        <taxon>Holophagae</taxon>
        <taxon>Acanthopleuribacterales</taxon>
        <taxon>Acanthopleuribacteraceae</taxon>
        <taxon>Sulfidibacter</taxon>
    </lineage>
</organism>
<keyword evidence="3" id="KW-1185">Reference proteome</keyword>
<dbReference type="RefSeq" id="WP_237378127.1">
    <property type="nucleotide sequence ID" value="NZ_CP071793.1"/>
</dbReference>
<evidence type="ECO:0000313" key="2">
    <source>
        <dbReference type="EMBL" id="QTD48471.1"/>
    </source>
</evidence>
<accession>A0A8A4TI13</accession>
<proteinExistence type="predicted"/>
<reference evidence="2" key="1">
    <citation type="submission" date="2021-03" db="EMBL/GenBank/DDBJ databases">
        <title>Acanthopleuribacteraceae sp. M133.</title>
        <authorList>
            <person name="Wang G."/>
        </authorList>
    </citation>
    <scope>NUCLEOTIDE SEQUENCE</scope>
    <source>
        <strain evidence="2">M133</strain>
    </source>
</reference>
<dbReference type="KEGG" id="scor:J3U87_23070"/>
<evidence type="ECO:0000256" key="1">
    <source>
        <dbReference type="SAM" id="Phobius"/>
    </source>
</evidence>
<feature type="transmembrane region" description="Helical" evidence="1">
    <location>
        <begin position="65"/>
        <end position="85"/>
    </location>
</feature>
<protein>
    <submittedName>
        <fullName evidence="2">Uncharacterized protein</fullName>
    </submittedName>
</protein>
<feature type="transmembrane region" description="Helical" evidence="1">
    <location>
        <begin position="106"/>
        <end position="125"/>
    </location>
</feature>
<dbReference type="AlphaFoldDB" id="A0A8A4TI13"/>
<name>A0A8A4TI13_SULCO</name>
<feature type="transmembrane region" description="Helical" evidence="1">
    <location>
        <begin position="40"/>
        <end position="59"/>
    </location>
</feature>
<keyword evidence="1" id="KW-0812">Transmembrane</keyword>
<gene>
    <name evidence="2" type="ORF">J3U87_23070</name>
</gene>
<keyword evidence="1" id="KW-1133">Transmembrane helix</keyword>
<keyword evidence="1" id="KW-0472">Membrane</keyword>
<dbReference type="Proteomes" id="UP000663929">
    <property type="component" value="Chromosome"/>
</dbReference>
<sequence>METAVEIFAAVNFVIIGLSHITQPTAWAEFFVWLRERGHAGVFVNGFISLGFGSIVVAFHNVWTGIPAILTIYGWLLILKALVAFTLPSYAMKSLQLVNPANAKKFAVAGFGLLLLGGLLIFSIVR</sequence>
<evidence type="ECO:0000313" key="3">
    <source>
        <dbReference type="Proteomes" id="UP000663929"/>
    </source>
</evidence>
<dbReference type="EMBL" id="CP071793">
    <property type="protein sequence ID" value="QTD48471.1"/>
    <property type="molecule type" value="Genomic_DNA"/>
</dbReference>